<dbReference type="OrthoDB" id="9769764at2"/>
<feature type="binding site" evidence="2">
    <location>
        <position position="172"/>
    </location>
    <ligand>
        <name>substrate</name>
    </ligand>
</feature>
<dbReference type="RefSeq" id="WP_111423068.1">
    <property type="nucleotide sequence ID" value="NZ_NPEX01000450.1"/>
</dbReference>
<keyword evidence="1" id="KW-0732">Signal</keyword>
<proteinExistence type="predicted"/>
<dbReference type="GO" id="GO:0055085">
    <property type="term" value="P:transmembrane transport"/>
    <property type="evidence" value="ECO:0007669"/>
    <property type="project" value="InterPro"/>
</dbReference>
<dbReference type="CDD" id="cd13604">
    <property type="entry name" value="PBP2_TRAP_ketoacid_lactate_like"/>
    <property type="match status" value="1"/>
</dbReference>
<keyword evidence="3" id="KW-0479">Metal-binding</keyword>
<dbReference type="PROSITE" id="PS51318">
    <property type="entry name" value="TAT"/>
    <property type="match status" value="1"/>
</dbReference>
<evidence type="ECO:0000313" key="5">
    <source>
        <dbReference type="Proteomes" id="UP000249130"/>
    </source>
</evidence>
<dbReference type="PANTHER" id="PTHR33376">
    <property type="match status" value="1"/>
</dbReference>
<keyword evidence="5" id="KW-1185">Reference proteome</keyword>
<reference evidence="4 5" key="1">
    <citation type="submission" date="2017-07" db="EMBL/GenBank/DDBJ databases">
        <title>Draft Genome Sequences of Select Purple Nonsulfur Bacteria.</title>
        <authorList>
            <person name="Lasarre B."/>
            <person name="Mckinlay J.B."/>
        </authorList>
    </citation>
    <scope>NUCLEOTIDE SEQUENCE [LARGE SCALE GENOMIC DNA]</scope>
    <source>
        <strain evidence="4 5">DSM 5909</strain>
    </source>
</reference>
<dbReference type="Gene3D" id="3.40.190.170">
    <property type="entry name" value="Bacterial extracellular solute-binding protein, family 7"/>
    <property type="match status" value="1"/>
</dbReference>
<evidence type="ECO:0000313" key="4">
    <source>
        <dbReference type="EMBL" id="RAI37413.1"/>
    </source>
</evidence>
<dbReference type="Gene3D" id="3.40.190.10">
    <property type="entry name" value="Periplasmic binding protein-like II"/>
    <property type="match status" value="1"/>
</dbReference>
<organism evidence="4 5">
    <name type="scientific">Rhodoplanes roseus</name>
    <dbReference type="NCBI Taxonomy" id="29409"/>
    <lineage>
        <taxon>Bacteria</taxon>
        <taxon>Pseudomonadati</taxon>
        <taxon>Pseudomonadota</taxon>
        <taxon>Alphaproteobacteria</taxon>
        <taxon>Hyphomicrobiales</taxon>
        <taxon>Nitrobacteraceae</taxon>
        <taxon>Rhodoplanes</taxon>
    </lineage>
</organism>
<dbReference type="InterPro" id="IPR038404">
    <property type="entry name" value="TRAP_DctP_sf"/>
</dbReference>
<evidence type="ECO:0000256" key="1">
    <source>
        <dbReference type="ARBA" id="ARBA00022729"/>
    </source>
</evidence>
<feature type="binding site" evidence="2">
    <location>
        <position position="193"/>
    </location>
    <ligand>
        <name>substrate</name>
    </ligand>
</feature>
<dbReference type="PIRSF" id="PIRSF039026">
    <property type="entry name" value="SiaP"/>
    <property type="match status" value="1"/>
</dbReference>
<gene>
    <name evidence="4" type="ORF">CH341_29665</name>
</gene>
<dbReference type="InterPro" id="IPR018389">
    <property type="entry name" value="DctP_fam"/>
</dbReference>
<sequence>MSRKDSRPSSAPSQAATRRKFLLTAGAAGAATAVAAPAIAQSTGPVSMRWQSTWPSKDIFHEYALDFAKKVNDMTGGDLKIEVLPAGAVVPAFGLLEAVSKGTLDGGHGVMVYHYGKQTALALWGSGPGYAMDANMLLAWHKYGGGKELLSKLYDSIGANVVSFPYGPMPTQPLGWFKKPIAKVDDMKGLKYRTVGISIDVFTGLGAAVNALPGGEIVSAMDRGLLDAAEFNNASSDRVLGFPDVSKVCMLQSYHQNAEQFEIMFNKAKYDALPEKMRAIIANAVEAASADMAWKAIDRYSKDYVEMQTKDKVRFYKTPDAVLKRQLEVYDDVVKKKAAENPIFKEILESQRQFAQRATQWENDTVVNRRMAFDHYFGASGVAKQPT</sequence>
<dbReference type="Pfam" id="PF03480">
    <property type="entry name" value="DctP"/>
    <property type="match status" value="1"/>
</dbReference>
<name>A0A327KIF2_9BRAD</name>
<dbReference type="EMBL" id="NPEX01000450">
    <property type="protein sequence ID" value="RAI37413.1"/>
    <property type="molecule type" value="Genomic_DNA"/>
</dbReference>
<dbReference type="GO" id="GO:0046872">
    <property type="term" value="F:metal ion binding"/>
    <property type="evidence" value="ECO:0007669"/>
    <property type="project" value="UniProtKB-KW"/>
</dbReference>
<protein>
    <submittedName>
        <fullName evidence="4">C4-dicarboxylate ABC transporter</fullName>
    </submittedName>
</protein>
<evidence type="ECO:0000256" key="3">
    <source>
        <dbReference type="PIRSR" id="PIRSR039026-2"/>
    </source>
</evidence>
<comment type="caution">
    <text evidence="4">The sequence shown here is derived from an EMBL/GenBank/DDBJ whole genome shotgun (WGS) entry which is preliminary data.</text>
</comment>
<dbReference type="AlphaFoldDB" id="A0A327KIF2"/>
<feature type="binding site" evidence="3">
    <location>
        <position position="230"/>
    </location>
    <ligand>
        <name>substrate</name>
    </ligand>
</feature>
<feature type="binding site" evidence="3">
    <location>
        <position position="231"/>
    </location>
    <ligand>
        <name>Na(+)</name>
        <dbReference type="ChEBI" id="CHEBI:29101"/>
    </ligand>
</feature>
<accession>A0A327KIF2</accession>
<dbReference type="PANTHER" id="PTHR33376:SF5">
    <property type="entry name" value="EXTRACYTOPLASMIC SOLUTE RECEPTOR PROTEIN"/>
    <property type="match status" value="1"/>
</dbReference>
<dbReference type="InterPro" id="IPR026289">
    <property type="entry name" value="SBP_TakP-like"/>
</dbReference>
<feature type="binding site" evidence="3">
    <location>
        <position position="256"/>
    </location>
    <ligand>
        <name>substrate</name>
    </ligand>
</feature>
<dbReference type="InterPro" id="IPR006311">
    <property type="entry name" value="TAT_signal"/>
</dbReference>
<dbReference type="Proteomes" id="UP000249130">
    <property type="component" value="Unassembled WGS sequence"/>
</dbReference>
<dbReference type="GO" id="GO:0031317">
    <property type="term" value="C:tripartite ATP-independent periplasmic transporter complex"/>
    <property type="evidence" value="ECO:0007669"/>
    <property type="project" value="InterPro"/>
</dbReference>
<evidence type="ECO:0000256" key="2">
    <source>
        <dbReference type="PIRSR" id="PIRSR039026-1"/>
    </source>
</evidence>